<reference evidence="5 7" key="1">
    <citation type="journal article" date="2016" name="Front. Microbiol.">
        <title>Comprehensive Phylogenetic Analysis of Bovine Non-aureus Staphylococci Species Based on Whole-Genome Sequencing.</title>
        <authorList>
            <person name="Naushad S."/>
            <person name="Barkema H.W."/>
            <person name="Luby C."/>
            <person name="Condas L.A."/>
            <person name="Nobrega D.B."/>
            <person name="Carson D.A."/>
            <person name="De Buck J."/>
        </authorList>
    </citation>
    <scope>NUCLEOTIDE SEQUENCE [LARGE SCALE GENOMIC DNA]</scope>
    <source>
        <strain evidence="5 7">SNUC 2204</strain>
    </source>
</reference>
<evidence type="ECO:0000313" key="5">
    <source>
        <dbReference type="EMBL" id="PTI29969.1"/>
    </source>
</evidence>
<evidence type="ECO:0000313" key="8">
    <source>
        <dbReference type="Proteomes" id="UP000627155"/>
    </source>
</evidence>
<evidence type="ECO:0000256" key="2">
    <source>
        <dbReference type="ARBA" id="ARBA00022801"/>
    </source>
</evidence>
<organism evidence="5 7">
    <name type="scientific">Mammaliicoccus vitulinus</name>
    <dbReference type="NCBI Taxonomy" id="71237"/>
    <lineage>
        <taxon>Bacteria</taxon>
        <taxon>Bacillati</taxon>
        <taxon>Bacillota</taxon>
        <taxon>Bacilli</taxon>
        <taxon>Bacillales</taxon>
        <taxon>Staphylococcaceae</taxon>
        <taxon>Mammaliicoccus</taxon>
    </lineage>
</organism>
<protein>
    <submittedName>
        <fullName evidence="5">Acyl-CoA thioesterase</fullName>
    </submittedName>
</protein>
<dbReference type="GeneID" id="64116877"/>
<evidence type="ECO:0000313" key="7">
    <source>
        <dbReference type="Proteomes" id="UP000241209"/>
    </source>
</evidence>
<reference evidence="6 8" key="3">
    <citation type="submission" date="2021-02" db="EMBL/GenBank/DDBJ databases">
        <title>FDA dAtabase for Regulatory Grade micrObial Sequences (FDA-ARGOS): Supporting development and validation of Infectious Disease Dx tests.</title>
        <authorList>
            <person name="Sproer C."/>
            <person name="Gronow S."/>
            <person name="Severitt S."/>
            <person name="Schroder I."/>
            <person name="Tallon L."/>
            <person name="Sadzewicz L."/>
            <person name="Zhao X."/>
            <person name="Boylan J."/>
            <person name="Ott S."/>
            <person name="Bowen H."/>
            <person name="Vavikolanu K."/>
            <person name="Mehta A."/>
            <person name="Aluvathingal J."/>
            <person name="Nadendla S."/>
            <person name="Lowell S."/>
            <person name="Myers T."/>
            <person name="Yan Y."/>
            <person name="Sichtig H."/>
        </authorList>
    </citation>
    <scope>NUCLEOTIDE SEQUENCE [LARGE SCALE GENOMIC DNA]</scope>
    <source>
        <strain evidence="6 8">FDAARGOS_1207</strain>
    </source>
</reference>
<dbReference type="Pfam" id="PF03061">
    <property type="entry name" value="4HBT"/>
    <property type="match status" value="1"/>
</dbReference>
<evidence type="ECO:0000256" key="3">
    <source>
        <dbReference type="PROSITE-ProRule" id="PRU01106"/>
    </source>
</evidence>
<dbReference type="OrthoDB" id="9791628at2"/>
<dbReference type="Proteomes" id="UP000241209">
    <property type="component" value="Unassembled WGS sequence"/>
</dbReference>
<dbReference type="InterPro" id="IPR040170">
    <property type="entry name" value="Cytosol_ACT"/>
</dbReference>
<sequence length="170" mass="19312">MEEKKPMKESRSVKSIQIFPEDTNHHNTMFGGKLMAEIDEIAAIAAMRHSGHSVVTASTDSVDFLQPIRTGEVLSLVSFVTHAGKSSMEICVKVISEDNINHQKHLAAYSFLTFVALDKDGKKAKVPAIYPESDDEKWFYESAIERVKLRHERRHESKKTLDFMSTKLYI</sequence>
<dbReference type="GO" id="GO:0052816">
    <property type="term" value="F:long-chain fatty acyl-CoA hydrolase activity"/>
    <property type="evidence" value="ECO:0007669"/>
    <property type="project" value="TreeGrafter"/>
</dbReference>
<evidence type="ECO:0000256" key="1">
    <source>
        <dbReference type="ARBA" id="ARBA00010458"/>
    </source>
</evidence>
<dbReference type="Gene3D" id="3.10.129.10">
    <property type="entry name" value="Hotdog Thioesterase"/>
    <property type="match status" value="1"/>
</dbReference>
<dbReference type="GO" id="GO:0005829">
    <property type="term" value="C:cytosol"/>
    <property type="evidence" value="ECO:0007669"/>
    <property type="project" value="TreeGrafter"/>
</dbReference>
<evidence type="ECO:0000313" key="6">
    <source>
        <dbReference type="EMBL" id="QRO84356.1"/>
    </source>
</evidence>
<gene>
    <name evidence="5" type="ORF">BU072_05850</name>
    <name evidence="6" type="ORF">I6J37_09020</name>
</gene>
<dbReference type="PROSITE" id="PS51770">
    <property type="entry name" value="HOTDOG_ACOT"/>
    <property type="match status" value="1"/>
</dbReference>
<dbReference type="RefSeq" id="WP_016912448.1">
    <property type="nucleotide sequence ID" value="NZ_BMDF01000006.1"/>
</dbReference>
<name>A0A2T4PUA5_9STAP</name>
<dbReference type="InterPro" id="IPR029069">
    <property type="entry name" value="HotDog_dom_sf"/>
</dbReference>
<dbReference type="GO" id="GO:0009062">
    <property type="term" value="P:fatty acid catabolic process"/>
    <property type="evidence" value="ECO:0007669"/>
    <property type="project" value="TreeGrafter"/>
</dbReference>
<dbReference type="PANTHER" id="PTHR11049:SF24">
    <property type="entry name" value="CYTOSOLIC ACYL COENZYME A THIOESTER HYDROLASE"/>
    <property type="match status" value="1"/>
</dbReference>
<dbReference type="EMBL" id="PZFK01000009">
    <property type="protein sequence ID" value="PTI29969.1"/>
    <property type="molecule type" value="Genomic_DNA"/>
</dbReference>
<dbReference type="GO" id="GO:0006637">
    <property type="term" value="P:acyl-CoA metabolic process"/>
    <property type="evidence" value="ECO:0007669"/>
    <property type="project" value="TreeGrafter"/>
</dbReference>
<dbReference type="CDD" id="cd03442">
    <property type="entry name" value="BFIT_BACH"/>
    <property type="match status" value="1"/>
</dbReference>
<dbReference type="Proteomes" id="UP000627155">
    <property type="component" value="Chromosome"/>
</dbReference>
<dbReference type="SUPFAM" id="SSF54637">
    <property type="entry name" value="Thioesterase/thiol ester dehydrase-isomerase"/>
    <property type="match status" value="1"/>
</dbReference>
<dbReference type="AlphaFoldDB" id="A0A2T4PUA5"/>
<reference evidence="5" key="2">
    <citation type="submission" date="2018-03" db="EMBL/GenBank/DDBJ databases">
        <authorList>
            <person name="Keele B.F."/>
        </authorList>
    </citation>
    <scope>NUCLEOTIDE SEQUENCE</scope>
    <source>
        <strain evidence="5">SNUC 2204</strain>
    </source>
</reference>
<proteinExistence type="inferred from homology"/>
<keyword evidence="8" id="KW-1185">Reference proteome</keyword>
<accession>A0A2T4PUA5</accession>
<dbReference type="InterPro" id="IPR006683">
    <property type="entry name" value="Thioestr_dom"/>
</dbReference>
<evidence type="ECO:0000259" key="4">
    <source>
        <dbReference type="PROSITE" id="PS51770"/>
    </source>
</evidence>
<dbReference type="EMBL" id="CP069486">
    <property type="protein sequence ID" value="QRO84356.1"/>
    <property type="molecule type" value="Genomic_DNA"/>
</dbReference>
<dbReference type="InterPro" id="IPR033120">
    <property type="entry name" value="HOTDOG_ACOT"/>
</dbReference>
<dbReference type="STRING" id="1167632.GCA_000286335_01767"/>
<feature type="domain" description="HotDog ACOT-type" evidence="4">
    <location>
        <begin position="8"/>
        <end position="120"/>
    </location>
</feature>
<comment type="similarity">
    <text evidence="1">Belongs to the acyl coenzyme A hydrolase family.</text>
</comment>
<dbReference type="PANTHER" id="PTHR11049">
    <property type="entry name" value="ACYL COENZYME A THIOESTER HYDROLASE"/>
    <property type="match status" value="1"/>
</dbReference>
<keyword evidence="2 3" id="KW-0378">Hydrolase</keyword>